<dbReference type="Pfam" id="PF00082">
    <property type="entry name" value="Peptidase_S8"/>
    <property type="match status" value="1"/>
</dbReference>
<gene>
    <name evidence="7" type="ORF">FHU36_006023</name>
</gene>
<comment type="similarity">
    <text evidence="1 5">Belongs to the peptidase S8 family.</text>
</comment>
<dbReference type="PRINTS" id="PR00723">
    <property type="entry name" value="SUBTILISIN"/>
</dbReference>
<keyword evidence="8" id="KW-1185">Reference proteome</keyword>
<dbReference type="Gene3D" id="3.40.50.200">
    <property type="entry name" value="Peptidase S8/S53 domain"/>
    <property type="match status" value="1"/>
</dbReference>
<feature type="active site" description="Charge relay system" evidence="5">
    <location>
        <position position="291"/>
    </location>
</feature>
<feature type="domain" description="Peptidase S8/S53" evidence="6">
    <location>
        <begin position="101"/>
        <end position="311"/>
    </location>
</feature>
<accession>A0A7X0C7B8</accession>
<dbReference type="AlphaFoldDB" id="A0A7X0C7B8"/>
<evidence type="ECO:0000313" key="8">
    <source>
        <dbReference type="Proteomes" id="UP000583800"/>
    </source>
</evidence>
<sequence length="337" mass="35316">MDIQSAGESLIRPGQVLADRSALSVVARWTRAVSESDGVCVIHLSSGADPCEITRDLRERGFRASPNHVVVGQPLFFGGPASRPFPVRPLPYRPGRARSPVVVGLLDTGVAKHPWWTGSEWYGGLGRDDGDSTEGAQAGHGTFIAGLILRQAPGVALTSCRVLNGDGVGDEAHVIRALNRLRDRAPQVLNLSFGCHTFDDRPPSLLADALSAFPDTVTVACAGNTAGDRPFWPAALPGVVGVGAVDAAQERRSPFSSYGSWVDACARGEWLTSTYLEGGGFAGYAAWSGTSFAAALVAGAVADAARDRPALEAVRGLLDPEESRQIPDLGVLVPASL</sequence>
<keyword evidence="3 5" id="KW-0378">Hydrolase</keyword>
<evidence type="ECO:0000256" key="2">
    <source>
        <dbReference type="ARBA" id="ARBA00022670"/>
    </source>
</evidence>
<evidence type="ECO:0000256" key="4">
    <source>
        <dbReference type="ARBA" id="ARBA00022825"/>
    </source>
</evidence>
<keyword evidence="4 5" id="KW-0720">Serine protease</keyword>
<feature type="active site" description="Charge relay system" evidence="5">
    <location>
        <position position="107"/>
    </location>
</feature>
<dbReference type="Proteomes" id="UP000583800">
    <property type="component" value="Unassembled WGS sequence"/>
</dbReference>
<evidence type="ECO:0000256" key="5">
    <source>
        <dbReference type="PROSITE-ProRule" id="PRU01240"/>
    </source>
</evidence>
<dbReference type="InterPro" id="IPR050131">
    <property type="entry name" value="Peptidase_S8_subtilisin-like"/>
</dbReference>
<feature type="active site" description="Charge relay system" evidence="5">
    <location>
        <position position="140"/>
    </location>
</feature>
<dbReference type="GO" id="GO:0004252">
    <property type="term" value="F:serine-type endopeptidase activity"/>
    <property type="evidence" value="ECO:0007669"/>
    <property type="project" value="UniProtKB-UniRule"/>
</dbReference>
<dbReference type="PROSITE" id="PS51892">
    <property type="entry name" value="SUBTILASE"/>
    <property type="match status" value="1"/>
</dbReference>
<proteinExistence type="inferred from homology"/>
<organism evidence="7 8">
    <name type="scientific">Nonomuraea muscovyensis</name>
    <dbReference type="NCBI Taxonomy" id="1124761"/>
    <lineage>
        <taxon>Bacteria</taxon>
        <taxon>Bacillati</taxon>
        <taxon>Actinomycetota</taxon>
        <taxon>Actinomycetes</taxon>
        <taxon>Streptosporangiales</taxon>
        <taxon>Streptosporangiaceae</taxon>
        <taxon>Nonomuraea</taxon>
    </lineage>
</organism>
<dbReference type="EMBL" id="JACHJB010000002">
    <property type="protein sequence ID" value="MBB6349478.1"/>
    <property type="molecule type" value="Genomic_DNA"/>
</dbReference>
<evidence type="ECO:0000256" key="1">
    <source>
        <dbReference type="ARBA" id="ARBA00011073"/>
    </source>
</evidence>
<protein>
    <submittedName>
        <fullName evidence="7">Subtilisin family serine protease</fullName>
    </submittedName>
</protein>
<dbReference type="CDD" id="cd00306">
    <property type="entry name" value="Peptidases_S8_S53"/>
    <property type="match status" value="1"/>
</dbReference>
<evidence type="ECO:0000256" key="3">
    <source>
        <dbReference type="ARBA" id="ARBA00022801"/>
    </source>
</evidence>
<name>A0A7X0C7B8_9ACTN</name>
<evidence type="ECO:0000313" key="7">
    <source>
        <dbReference type="EMBL" id="MBB6349478.1"/>
    </source>
</evidence>
<dbReference type="InterPro" id="IPR015500">
    <property type="entry name" value="Peptidase_S8_subtilisin-rel"/>
</dbReference>
<keyword evidence="2 5" id="KW-0645">Protease</keyword>
<dbReference type="GO" id="GO:0006508">
    <property type="term" value="P:proteolysis"/>
    <property type="evidence" value="ECO:0007669"/>
    <property type="project" value="UniProtKB-KW"/>
</dbReference>
<dbReference type="PANTHER" id="PTHR43806">
    <property type="entry name" value="PEPTIDASE S8"/>
    <property type="match status" value="1"/>
</dbReference>
<dbReference type="InterPro" id="IPR036852">
    <property type="entry name" value="Peptidase_S8/S53_dom_sf"/>
</dbReference>
<dbReference type="RefSeq" id="WP_185087041.1">
    <property type="nucleotide sequence ID" value="NZ_JACHJB010000002.1"/>
</dbReference>
<evidence type="ECO:0000259" key="6">
    <source>
        <dbReference type="Pfam" id="PF00082"/>
    </source>
</evidence>
<dbReference type="PANTHER" id="PTHR43806:SF11">
    <property type="entry name" value="CEREVISIN-RELATED"/>
    <property type="match status" value="1"/>
</dbReference>
<comment type="caution">
    <text evidence="7">The sequence shown here is derived from an EMBL/GenBank/DDBJ whole genome shotgun (WGS) entry which is preliminary data.</text>
</comment>
<reference evidence="7 8" key="1">
    <citation type="submission" date="2020-08" db="EMBL/GenBank/DDBJ databases">
        <title>Sequencing the genomes of 1000 actinobacteria strains.</title>
        <authorList>
            <person name="Klenk H.-P."/>
        </authorList>
    </citation>
    <scope>NUCLEOTIDE SEQUENCE [LARGE SCALE GENOMIC DNA]</scope>
    <source>
        <strain evidence="7 8">DSM 45913</strain>
    </source>
</reference>
<dbReference type="InterPro" id="IPR000209">
    <property type="entry name" value="Peptidase_S8/S53_dom"/>
</dbReference>
<dbReference type="SUPFAM" id="SSF52743">
    <property type="entry name" value="Subtilisin-like"/>
    <property type="match status" value="1"/>
</dbReference>